<dbReference type="PANTHER" id="PTHR30572">
    <property type="entry name" value="MEMBRANE COMPONENT OF TRANSPORTER-RELATED"/>
    <property type="match status" value="1"/>
</dbReference>
<organism evidence="11 12">
    <name type="scientific">Bifidobacterium commune</name>
    <dbReference type="NCBI Taxonomy" id="1505727"/>
    <lineage>
        <taxon>Bacteria</taxon>
        <taxon>Bacillati</taxon>
        <taxon>Actinomycetota</taxon>
        <taxon>Actinomycetes</taxon>
        <taxon>Bifidobacteriales</taxon>
        <taxon>Bifidobacteriaceae</taxon>
        <taxon>Bifidobacterium</taxon>
    </lineage>
</organism>
<keyword evidence="5 8" id="KW-0472">Membrane</keyword>
<accession>A0A1C4H2X4</accession>
<dbReference type="Pfam" id="PF02687">
    <property type="entry name" value="FtsX"/>
    <property type="match status" value="2"/>
</dbReference>
<dbReference type="GO" id="GO:0005886">
    <property type="term" value="C:plasma membrane"/>
    <property type="evidence" value="ECO:0007669"/>
    <property type="project" value="UniProtKB-SubCell"/>
</dbReference>
<keyword evidence="3 8" id="KW-0812">Transmembrane</keyword>
<comment type="subcellular location">
    <subcellularLocation>
        <location evidence="1">Cell membrane</location>
        <topology evidence="1">Multi-pass membrane protein</topology>
    </subcellularLocation>
</comment>
<gene>
    <name evidence="11" type="ORF">GA0061077_0637</name>
</gene>
<evidence type="ECO:0000256" key="3">
    <source>
        <dbReference type="ARBA" id="ARBA00022692"/>
    </source>
</evidence>
<name>A0A1C4H2X4_9BIFI</name>
<feature type="compositionally biased region" description="Low complexity" evidence="7">
    <location>
        <begin position="67"/>
        <end position="83"/>
    </location>
</feature>
<sequence>MFSVTLKLVKKSGKILIPAGIAILIGTAFIAATFLFGNSIDNALRSQVTATLMQADYVVMPKDADKSSTLSSSSGDESVTVSSNGDDASKVEENPSDVRHFKFDQVSRVDGVSATQVMIDGNGTVKRNDDSARTVFGLGSSDKKLQAVQISKGHSPLNDNEVAVPMKMADRLHLQIGDTVTLGLDMSGSGDTDEHGVKVVGLTSDAYGEYSMYGGVTLVAPQVYTKLCGAPSFADIPISGLLFDVDSNKDEEAVKQVKAILGKDMNVERRDQIAEKKLKDMAGTDSSPVKTFLMVFGVLSLFVAALVIANTFRVMIAQRRRTLALLRTIGAKKGQLYCSVLFEAGVLGLIASSLGILVASGLMGAFSQFGPALGYAGPPMKLIVTWQVVVIPLVFGVVMTVLASLGSARSATAVTPLEALRPLEITQTRKAGTIRAVLGVLMIVFGVVCCGFGASRIPSIVADKASAGSESSYYPALLSAMAGCALIFIGLTVTAAFWLPLLMHGIGALTALVGPSAKIANANIQKNPRRIASTGVALMIGVTLVSTIATGAACGKKTIDTALDSHYGIDMLAEGRGLSRSKAERVSKVSGISDTLYLPTVTAHIKQNNGKNDLPVLLVGVKNKDSVQKVMRADISSGTIAPDTVLIPRYDERSGHKLSFANNIVSFSGIGANGGVELPAMKTTQVDYRNLTTAYSMVAFVDESTLAANNITANGHVLFMKFDDNPESLNDVFEGVENVLDTGDDINITGPGAQRVVYNMIIDVIMKMVIALLAVSVLIALIGVVNTLSLSVIERTRESATLRAIGMTRGQLKRSLACEALLIALVSGLIGVVLGTVFGWFGSYMVFSLFGDVVYIFDWKFNGAVLLIAALAAWASSVIPARRAVKTPPVEALAEA</sequence>
<dbReference type="InterPro" id="IPR003838">
    <property type="entry name" value="ABC3_permease_C"/>
</dbReference>
<dbReference type="GO" id="GO:0022857">
    <property type="term" value="F:transmembrane transporter activity"/>
    <property type="evidence" value="ECO:0007669"/>
    <property type="project" value="TreeGrafter"/>
</dbReference>
<feature type="transmembrane region" description="Helical" evidence="8">
    <location>
        <begin position="383"/>
        <end position="405"/>
    </location>
</feature>
<comment type="similarity">
    <text evidence="6">Belongs to the ABC-4 integral membrane protein family.</text>
</comment>
<evidence type="ECO:0000256" key="8">
    <source>
        <dbReference type="SAM" id="Phobius"/>
    </source>
</evidence>
<protein>
    <submittedName>
        <fullName evidence="11">Putative ABC transport system permease protein</fullName>
    </submittedName>
</protein>
<feature type="transmembrane region" description="Helical" evidence="8">
    <location>
        <begin position="292"/>
        <end position="316"/>
    </location>
</feature>
<evidence type="ECO:0000256" key="2">
    <source>
        <dbReference type="ARBA" id="ARBA00022475"/>
    </source>
</evidence>
<feature type="transmembrane region" description="Helical" evidence="8">
    <location>
        <begin position="531"/>
        <end position="553"/>
    </location>
</feature>
<dbReference type="InterPro" id="IPR050250">
    <property type="entry name" value="Macrolide_Exporter_MacB"/>
</dbReference>
<evidence type="ECO:0000313" key="11">
    <source>
        <dbReference type="EMBL" id="SCC79236.1"/>
    </source>
</evidence>
<keyword evidence="12" id="KW-1185">Reference proteome</keyword>
<dbReference type="PANTHER" id="PTHR30572:SF4">
    <property type="entry name" value="ABC TRANSPORTER PERMEASE YTRF"/>
    <property type="match status" value="1"/>
</dbReference>
<feature type="transmembrane region" description="Helical" evidence="8">
    <location>
        <begin position="436"/>
        <end position="454"/>
    </location>
</feature>
<feature type="transmembrane region" description="Helical" evidence="8">
    <location>
        <begin position="816"/>
        <end position="841"/>
    </location>
</feature>
<evidence type="ECO:0000256" key="1">
    <source>
        <dbReference type="ARBA" id="ARBA00004651"/>
    </source>
</evidence>
<feature type="transmembrane region" description="Helical" evidence="8">
    <location>
        <begin position="474"/>
        <end position="499"/>
    </location>
</feature>
<evidence type="ECO:0000313" key="12">
    <source>
        <dbReference type="Proteomes" id="UP000242610"/>
    </source>
</evidence>
<proteinExistence type="inferred from homology"/>
<dbReference type="OrthoDB" id="9780560at2"/>
<evidence type="ECO:0000259" key="10">
    <source>
        <dbReference type="Pfam" id="PF12704"/>
    </source>
</evidence>
<evidence type="ECO:0000256" key="4">
    <source>
        <dbReference type="ARBA" id="ARBA00022989"/>
    </source>
</evidence>
<evidence type="ECO:0000256" key="6">
    <source>
        <dbReference type="ARBA" id="ARBA00038076"/>
    </source>
</evidence>
<dbReference type="STRING" id="1505727.GA0061077_0637"/>
<dbReference type="RefSeq" id="WP_091847432.1">
    <property type="nucleotide sequence ID" value="NZ_FMBL01000001.1"/>
</dbReference>
<reference evidence="12" key="1">
    <citation type="submission" date="2016-08" db="EMBL/GenBank/DDBJ databases">
        <authorList>
            <person name="Varghese N."/>
            <person name="Submissions Spin"/>
        </authorList>
    </citation>
    <scope>NUCLEOTIDE SEQUENCE [LARGE SCALE GENOMIC DNA]</scope>
    <source>
        <strain evidence="12">R-52791</strain>
    </source>
</reference>
<feature type="domain" description="MacB-like periplasmic core" evidence="10">
    <location>
        <begin position="21"/>
        <end position="256"/>
    </location>
</feature>
<keyword evidence="2" id="KW-1003">Cell membrane</keyword>
<feature type="transmembrane region" description="Helical" evidence="8">
    <location>
        <begin position="768"/>
        <end position="793"/>
    </location>
</feature>
<feature type="transmembrane region" description="Helical" evidence="8">
    <location>
        <begin position="861"/>
        <end position="879"/>
    </location>
</feature>
<dbReference type="EMBL" id="FMBL01000001">
    <property type="protein sequence ID" value="SCC79236.1"/>
    <property type="molecule type" value="Genomic_DNA"/>
</dbReference>
<dbReference type="InterPro" id="IPR025857">
    <property type="entry name" value="MacB_PCD"/>
</dbReference>
<feature type="transmembrane region" description="Helical" evidence="8">
    <location>
        <begin position="336"/>
        <end position="363"/>
    </location>
</feature>
<dbReference type="Pfam" id="PF12704">
    <property type="entry name" value="MacB_PCD"/>
    <property type="match status" value="1"/>
</dbReference>
<feature type="domain" description="ABC3 transporter permease C-terminal" evidence="9">
    <location>
        <begin position="294"/>
        <end position="412"/>
    </location>
</feature>
<feature type="transmembrane region" description="Helical" evidence="8">
    <location>
        <begin position="15"/>
        <end position="37"/>
    </location>
</feature>
<dbReference type="AlphaFoldDB" id="A0A1C4H2X4"/>
<keyword evidence="4 8" id="KW-1133">Transmembrane helix</keyword>
<evidence type="ECO:0000256" key="5">
    <source>
        <dbReference type="ARBA" id="ARBA00023136"/>
    </source>
</evidence>
<feature type="domain" description="ABC3 transporter permease C-terminal" evidence="9">
    <location>
        <begin position="771"/>
        <end position="889"/>
    </location>
</feature>
<evidence type="ECO:0000256" key="7">
    <source>
        <dbReference type="SAM" id="MobiDB-lite"/>
    </source>
</evidence>
<dbReference type="Proteomes" id="UP000242610">
    <property type="component" value="Unassembled WGS sequence"/>
</dbReference>
<evidence type="ECO:0000259" key="9">
    <source>
        <dbReference type="Pfam" id="PF02687"/>
    </source>
</evidence>
<feature type="region of interest" description="Disordered" evidence="7">
    <location>
        <begin position="66"/>
        <end position="95"/>
    </location>
</feature>